<evidence type="ECO:0000256" key="2">
    <source>
        <dbReference type="SAM" id="SignalP"/>
    </source>
</evidence>
<feature type="active site" evidence="1">
    <location>
        <position position="111"/>
    </location>
</feature>
<dbReference type="KEGG" id="mes:Meso_0057"/>
<evidence type="ECO:0000256" key="1">
    <source>
        <dbReference type="PIRSR" id="PIRSR001522-1"/>
    </source>
</evidence>
<dbReference type="GO" id="GO:0004190">
    <property type="term" value="F:aspartic-type endopeptidase activity"/>
    <property type="evidence" value="ECO:0007669"/>
    <property type="project" value="InterPro"/>
</dbReference>
<dbReference type="PRINTS" id="PR00482">
    <property type="entry name" value="OMPTIN"/>
</dbReference>
<feature type="active site" evidence="1">
    <location>
        <position position="109"/>
    </location>
</feature>
<protein>
    <submittedName>
        <fullName evidence="3">Outer membrane serine protease</fullName>
    </submittedName>
</protein>
<dbReference type="GO" id="GO:0006508">
    <property type="term" value="P:proteolysis"/>
    <property type="evidence" value="ECO:0007669"/>
    <property type="project" value="UniProtKB-KW"/>
</dbReference>
<keyword evidence="3" id="KW-0645">Protease</keyword>
<dbReference type="PIRSF" id="PIRSF001522">
    <property type="entry name" value="Peptidase_A26"/>
    <property type="match status" value="1"/>
</dbReference>
<feature type="active site" evidence="1">
    <location>
        <position position="235"/>
    </location>
</feature>
<dbReference type="EMBL" id="CP000390">
    <property type="protein sequence ID" value="ABG61462.1"/>
    <property type="molecule type" value="Genomic_DNA"/>
</dbReference>
<dbReference type="Pfam" id="PF01278">
    <property type="entry name" value="Omptin"/>
    <property type="match status" value="1"/>
</dbReference>
<feature type="chain" id="PRO_5004180382" evidence="2">
    <location>
        <begin position="26"/>
        <end position="320"/>
    </location>
</feature>
<keyword evidence="3" id="KW-0378">Hydrolase</keyword>
<dbReference type="GO" id="GO:0009279">
    <property type="term" value="C:cell outer membrane"/>
    <property type="evidence" value="ECO:0007669"/>
    <property type="project" value="InterPro"/>
</dbReference>
<dbReference type="AlphaFoldDB" id="Q11MB3"/>
<dbReference type="InterPro" id="IPR053724">
    <property type="entry name" value="OMP_A26_sf"/>
</dbReference>
<organism evidence="3">
    <name type="scientific">Chelativorans sp. (strain BNC1)</name>
    <dbReference type="NCBI Taxonomy" id="266779"/>
    <lineage>
        <taxon>Bacteria</taxon>
        <taxon>Pseudomonadati</taxon>
        <taxon>Pseudomonadota</taxon>
        <taxon>Alphaproteobacteria</taxon>
        <taxon>Hyphomicrobiales</taxon>
        <taxon>Phyllobacteriaceae</taxon>
        <taxon>Chelativorans</taxon>
    </lineage>
</organism>
<dbReference type="HOGENOM" id="CLU_063041_0_0_5"/>
<sequence length="320" mass="35892" precursor="true">MRKHLMLHTGILGLCILPFIGTAHAADPVTFSGLFLAQNEQFRFSVEAGYLTARANEYVYEEGRTVSRLIWDINAAATITARAEMNMTPRWRLSGSATVGIDHSNFMADYDWLTPSPDWSHRSVHWDTQLDHYVALDLGASYAAWQINRTTLNILGGLRYTDFQLSSYGGSFVYTTEDGEFRGDSLSFPDGQAVITYRQRLPALYGGLGASRQIGSVHFDAGILGGVTLWPRDKDHHWLRSLKFKDEFKRSPYLALQLRASVPVSDKGEAFLSARFEKYFRMEGNTHILDTRTGQSSLFQDSAGASLQALNIGVGLRFRF</sequence>
<feature type="active site" evidence="1">
    <location>
        <position position="237"/>
    </location>
</feature>
<gene>
    <name evidence="3" type="ordered locus">Meso_0057</name>
</gene>
<dbReference type="Gene3D" id="2.40.128.90">
    <property type="entry name" value="OMPT-like"/>
    <property type="match status" value="1"/>
</dbReference>
<name>Q11MB3_CHESB</name>
<feature type="signal peptide" evidence="2">
    <location>
        <begin position="1"/>
        <end position="25"/>
    </location>
</feature>
<reference evidence="3" key="1">
    <citation type="submission" date="2006-06" db="EMBL/GenBank/DDBJ databases">
        <title>Complete sequence of chromosome of Chelativorans sp. BNC1.</title>
        <authorList>
            <consortium name="US DOE Joint Genome Institute"/>
            <person name="Copeland A."/>
            <person name="Lucas S."/>
            <person name="Lapidus A."/>
            <person name="Barry K."/>
            <person name="Detter J.C."/>
            <person name="Glavina del Rio T."/>
            <person name="Hammon N."/>
            <person name="Israni S."/>
            <person name="Dalin E."/>
            <person name="Tice H."/>
            <person name="Pitluck S."/>
            <person name="Chertkov O."/>
            <person name="Brettin T."/>
            <person name="Bruce D."/>
            <person name="Han C."/>
            <person name="Tapia R."/>
            <person name="Gilna P."/>
            <person name="Schmutz J."/>
            <person name="Larimer F."/>
            <person name="Land M."/>
            <person name="Hauser L."/>
            <person name="Kyrpides N."/>
            <person name="Mikhailova N."/>
            <person name="Richardson P."/>
        </authorList>
    </citation>
    <scope>NUCLEOTIDE SEQUENCE</scope>
    <source>
        <strain evidence="3">BNC1</strain>
    </source>
</reference>
<evidence type="ECO:0000313" key="3">
    <source>
        <dbReference type="EMBL" id="ABG61462.1"/>
    </source>
</evidence>
<accession>Q11MB3</accession>
<keyword evidence="2" id="KW-0732">Signal</keyword>
<dbReference type="InterPro" id="IPR020080">
    <property type="entry name" value="OM_adhesin/peptidase_omptin"/>
</dbReference>
<dbReference type="InterPro" id="IPR000036">
    <property type="entry name" value="Peptidase_A26_omptin"/>
</dbReference>
<proteinExistence type="predicted"/>
<dbReference type="SUPFAM" id="SSF69917">
    <property type="entry name" value="OMPT-like"/>
    <property type="match status" value="1"/>
</dbReference>
<dbReference type="eggNOG" id="COG4571">
    <property type="taxonomic scope" value="Bacteria"/>
</dbReference>
<dbReference type="STRING" id="266779.Meso_0057"/>